<dbReference type="NCBIfam" id="TIGR00360">
    <property type="entry name" value="ComEC_N-term"/>
    <property type="match status" value="1"/>
</dbReference>
<dbReference type="CDD" id="cd07731">
    <property type="entry name" value="ComA-like_MBL-fold"/>
    <property type="match status" value="1"/>
</dbReference>
<evidence type="ECO:0000313" key="9">
    <source>
        <dbReference type="Proteomes" id="UP000501676"/>
    </source>
</evidence>
<dbReference type="InterPro" id="IPR035681">
    <property type="entry name" value="ComA-like_MBL"/>
</dbReference>
<dbReference type="SUPFAM" id="SSF56281">
    <property type="entry name" value="Metallo-hydrolase/oxidoreductase"/>
    <property type="match status" value="1"/>
</dbReference>
<dbReference type="InterPro" id="IPR004797">
    <property type="entry name" value="Competence_ComEC/Rec2"/>
</dbReference>
<evidence type="ECO:0000259" key="7">
    <source>
        <dbReference type="SMART" id="SM00849"/>
    </source>
</evidence>
<protein>
    <submittedName>
        <fullName evidence="8">DNA internalization-related competence protein ComEC/Rec2</fullName>
    </submittedName>
</protein>
<feature type="transmembrane region" description="Helical" evidence="6">
    <location>
        <begin position="270"/>
        <end position="290"/>
    </location>
</feature>
<accession>A0A6G7B995</accession>
<proteinExistence type="predicted"/>
<dbReference type="GO" id="GO:0030420">
    <property type="term" value="P:establishment of competence for transformation"/>
    <property type="evidence" value="ECO:0007669"/>
    <property type="project" value="InterPro"/>
</dbReference>
<dbReference type="InterPro" id="IPR001279">
    <property type="entry name" value="Metallo-B-lactamas"/>
</dbReference>
<comment type="subcellular location">
    <subcellularLocation>
        <location evidence="1">Cell membrane</location>
        <topology evidence="1">Multi-pass membrane protein</topology>
    </subcellularLocation>
</comment>
<evidence type="ECO:0000256" key="4">
    <source>
        <dbReference type="ARBA" id="ARBA00022989"/>
    </source>
</evidence>
<dbReference type="InterPro" id="IPR036866">
    <property type="entry name" value="RibonucZ/Hydroxyglut_hydro"/>
</dbReference>
<name>A0A6G7B995_9LACO</name>
<feature type="transmembrane region" description="Helical" evidence="6">
    <location>
        <begin position="37"/>
        <end position="56"/>
    </location>
</feature>
<keyword evidence="3 6" id="KW-0812">Transmembrane</keyword>
<keyword evidence="2" id="KW-1003">Cell membrane</keyword>
<evidence type="ECO:0000256" key="5">
    <source>
        <dbReference type="ARBA" id="ARBA00023136"/>
    </source>
</evidence>
<evidence type="ECO:0000256" key="2">
    <source>
        <dbReference type="ARBA" id="ARBA00022475"/>
    </source>
</evidence>
<dbReference type="Pfam" id="PF03772">
    <property type="entry name" value="Competence"/>
    <property type="match status" value="1"/>
</dbReference>
<dbReference type="GO" id="GO:0005886">
    <property type="term" value="C:plasma membrane"/>
    <property type="evidence" value="ECO:0007669"/>
    <property type="project" value="UniProtKB-SubCell"/>
</dbReference>
<evidence type="ECO:0000313" key="8">
    <source>
        <dbReference type="EMBL" id="QIH23734.1"/>
    </source>
</evidence>
<feature type="transmembrane region" description="Helical" evidence="6">
    <location>
        <begin position="12"/>
        <end position="31"/>
    </location>
</feature>
<dbReference type="Gene3D" id="3.60.15.10">
    <property type="entry name" value="Ribonuclease Z/Hydroxyacylglutathione hydrolase-like"/>
    <property type="match status" value="1"/>
</dbReference>
<gene>
    <name evidence="8" type="ORF">G6Z83_03275</name>
</gene>
<evidence type="ECO:0000256" key="1">
    <source>
        <dbReference type="ARBA" id="ARBA00004651"/>
    </source>
</evidence>
<feature type="transmembrane region" description="Helical" evidence="6">
    <location>
        <begin position="473"/>
        <end position="493"/>
    </location>
</feature>
<dbReference type="AlphaFoldDB" id="A0A6G7B995"/>
<reference evidence="8 9" key="1">
    <citation type="submission" date="2020-02" db="EMBL/GenBank/DDBJ databases">
        <title>Complete genome sequences of six Lactobacillus iners strains isolated from the human vagina.</title>
        <authorList>
            <person name="France M.T."/>
            <person name="Rutt L."/>
            <person name="Narina S."/>
            <person name="Arbaugh S."/>
            <person name="Humphrys M.S."/>
            <person name="Ma B."/>
            <person name="Hayward M.R."/>
            <person name="Relman D."/>
            <person name="Kwon D.S."/>
            <person name="Ravel J."/>
        </authorList>
    </citation>
    <scope>NUCLEOTIDE SEQUENCE [LARGE SCALE GENOMIC DNA]</scope>
    <source>
        <strain evidence="8 9">C0210C1</strain>
    </source>
</reference>
<dbReference type="RefSeq" id="WP_164823976.1">
    <property type="nucleotide sequence ID" value="NZ_CP049228.1"/>
</dbReference>
<keyword evidence="4 6" id="KW-1133">Transmembrane helix</keyword>
<feature type="transmembrane region" description="Helical" evidence="6">
    <location>
        <begin position="383"/>
        <end position="411"/>
    </location>
</feature>
<evidence type="ECO:0000256" key="3">
    <source>
        <dbReference type="ARBA" id="ARBA00022692"/>
    </source>
</evidence>
<dbReference type="EMBL" id="CP049228">
    <property type="protein sequence ID" value="QIH23734.1"/>
    <property type="molecule type" value="Genomic_DNA"/>
</dbReference>
<dbReference type="PANTHER" id="PTHR30619">
    <property type="entry name" value="DNA INTERNALIZATION/COMPETENCE PROTEIN COMEC/REC2"/>
    <property type="match status" value="1"/>
</dbReference>
<dbReference type="NCBIfam" id="TIGR00361">
    <property type="entry name" value="ComEC_Rec2"/>
    <property type="match status" value="1"/>
</dbReference>
<feature type="transmembrane region" description="Helical" evidence="6">
    <location>
        <begin position="437"/>
        <end position="461"/>
    </location>
</feature>
<feature type="transmembrane region" description="Helical" evidence="6">
    <location>
        <begin position="332"/>
        <end position="351"/>
    </location>
</feature>
<organism evidence="8 9">
    <name type="scientific">Lactobacillus iners</name>
    <dbReference type="NCBI Taxonomy" id="147802"/>
    <lineage>
        <taxon>Bacteria</taxon>
        <taxon>Bacillati</taxon>
        <taxon>Bacillota</taxon>
        <taxon>Bacilli</taxon>
        <taxon>Lactobacillales</taxon>
        <taxon>Lactobacillaceae</taxon>
        <taxon>Lactobacillus</taxon>
    </lineage>
</organism>
<dbReference type="Pfam" id="PF00753">
    <property type="entry name" value="Lactamase_B"/>
    <property type="match status" value="1"/>
</dbReference>
<dbReference type="SMART" id="SM00849">
    <property type="entry name" value="Lactamase_B"/>
    <property type="match status" value="1"/>
</dbReference>
<dbReference type="PANTHER" id="PTHR30619:SF7">
    <property type="entry name" value="BETA-LACTAMASE DOMAIN PROTEIN"/>
    <property type="match status" value="1"/>
</dbReference>
<dbReference type="InterPro" id="IPR052159">
    <property type="entry name" value="Competence_DNA_uptake"/>
</dbReference>
<feature type="domain" description="Metallo-beta-lactamase" evidence="7">
    <location>
        <begin position="503"/>
        <end position="707"/>
    </location>
</feature>
<dbReference type="Proteomes" id="UP000501676">
    <property type="component" value="Chromosome"/>
</dbReference>
<dbReference type="InterPro" id="IPR004477">
    <property type="entry name" value="ComEC_N"/>
</dbReference>
<evidence type="ECO:0000256" key="6">
    <source>
        <dbReference type="SAM" id="Phobius"/>
    </source>
</evidence>
<keyword evidence="5 6" id="KW-0472">Membrane</keyword>
<sequence>MKSLNHISFYNFKNGQLFLLALILAIESIALFLATNIWQVLVSIFFIAYLLFVFYFKFKEAFLTILCILLVFFLWGSYRKNISEYKKIDSPIKVYPDKLSHSENLYFGCAKYKNSNLYISINSNQQFIEKFKKGIPFWIKVDDSKINSLMPNTVPGQFNLKKWGLCREIKQQIQIKHFTIVNRKPSIYDLFYWIRYKIKEYLSKMPRLLSFFSHELILAENPDKVNNKDILNSYRNLGVIHLLSISGLHVSLYTMIISKFCSIIKRTARECFILCTVILFVELFLSAFQPGFFRATLTFLLSSFFKSKKIPLSLLDILSLVFIFHLFLQPSLLLNVGAILSYLLVVAIIATKKYSMIMQNIFVNLAILPILLHYFFQMNILTIIFNFLIVPIFNFVLLPITFINLVTFAIIPKLSFLFEMMMQIITKVIETVARAKIGIIIFGQINWWQTILLLILTFILIIQPKMILLKLRIYYWLSLGYLLFFILIHFPLYSQVAFIDVGQGDSILITTPLNRKCYLIDVGGKVNFGKKGNSGISQTEKILLPFLYSQGINKIDGIFLSHQDADHVGNLRDLLSCIRVKKIYFGDGLLDNNSFKRRIAGKVAHTKLINLLAGNLVQEANIKFHILYPFEKSVGKNEDSLSLMFNLSGDNWIFTGDLDRAGEVKIINNFNIKADYIKLGHHGSRTATDPKYLRQIRPKLAIISSGRNNRFGHPHAETLKTLNECKIPYLNTQDNGTIIFRHYLWNKKTIKTCFNKGRL</sequence>
<feature type="transmembrane region" description="Helical" evidence="6">
    <location>
        <begin position="61"/>
        <end position="78"/>
    </location>
</feature>